<dbReference type="GO" id="GO:0005829">
    <property type="term" value="C:cytosol"/>
    <property type="evidence" value="ECO:0007669"/>
    <property type="project" value="TreeGrafter"/>
</dbReference>
<dbReference type="InterPro" id="IPR050807">
    <property type="entry name" value="TransReg_Diox_bact_type"/>
</dbReference>
<dbReference type="OrthoDB" id="1863057at2"/>
<dbReference type="SMART" id="SM00530">
    <property type="entry name" value="HTH_XRE"/>
    <property type="match status" value="1"/>
</dbReference>
<keyword evidence="1" id="KW-0238">DNA-binding</keyword>
<dbReference type="PANTHER" id="PTHR46797:SF1">
    <property type="entry name" value="METHYLPHOSPHONATE SYNTHASE"/>
    <property type="match status" value="1"/>
</dbReference>
<sequence length="196" mass="22170">MTIGKRIRTLRHMREYPQSFLADAVGIKKQTLYKYENDIITNIPIDNLISIANALGVSPSYLIGCNDEEPESSWVQVFRDRLGAFVSNADASDVSDASFNLEYFQNVADGEIPITLKKAYDISKDIGVSFLYLCGIVDDENIEKPTPVSEDGLDDMERLFIQYVRDLTSDQQQMLLAQMQVMKESQKEVTRPSAQE</sequence>
<feature type="domain" description="HTH cro/C1-type" evidence="2">
    <location>
        <begin position="7"/>
        <end position="62"/>
    </location>
</feature>
<protein>
    <submittedName>
        <fullName evidence="3">Transcriptional repressor DicA</fullName>
    </submittedName>
</protein>
<evidence type="ECO:0000256" key="1">
    <source>
        <dbReference type="ARBA" id="ARBA00023125"/>
    </source>
</evidence>
<dbReference type="InterPro" id="IPR010982">
    <property type="entry name" value="Lambda_DNA-bd_dom_sf"/>
</dbReference>
<dbReference type="PANTHER" id="PTHR46797">
    <property type="entry name" value="HTH-TYPE TRANSCRIPTIONAL REGULATOR"/>
    <property type="match status" value="1"/>
</dbReference>
<organism evidence="3 4">
    <name type="scientific">Anaerotruncus colihominis</name>
    <dbReference type="NCBI Taxonomy" id="169435"/>
    <lineage>
        <taxon>Bacteria</taxon>
        <taxon>Bacillati</taxon>
        <taxon>Bacillota</taxon>
        <taxon>Clostridia</taxon>
        <taxon>Eubacteriales</taxon>
        <taxon>Oscillospiraceae</taxon>
        <taxon>Anaerotruncus</taxon>
    </lineage>
</organism>
<dbReference type="AlphaFoldDB" id="A0A174TQC8"/>
<dbReference type="CDD" id="cd00093">
    <property type="entry name" value="HTH_XRE"/>
    <property type="match status" value="1"/>
</dbReference>
<name>A0A174TQC8_9FIRM</name>
<reference evidence="3 4" key="1">
    <citation type="submission" date="2015-09" db="EMBL/GenBank/DDBJ databases">
        <authorList>
            <consortium name="Pathogen Informatics"/>
        </authorList>
    </citation>
    <scope>NUCLEOTIDE SEQUENCE [LARGE SCALE GENOMIC DNA]</scope>
    <source>
        <strain evidence="3 4">2789STDY5834939</strain>
    </source>
</reference>
<evidence type="ECO:0000259" key="2">
    <source>
        <dbReference type="PROSITE" id="PS50943"/>
    </source>
</evidence>
<dbReference type="Pfam" id="PF01381">
    <property type="entry name" value="HTH_3"/>
    <property type="match status" value="1"/>
</dbReference>
<dbReference type="EMBL" id="CZBE01000027">
    <property type="protein sequence ID" value="CUQ12303.1"/>
    <property type="molecule type" value="Genomic_DNA"/>
</dbReference>
<dbReference type="RefSeq" id="WP_055245911.1">
    <property type="nucleotide sequence ID" value="NZ_CZBE01000027.1"/>
</dbReference>
<dbReference type="InterPro" id="IPR001387">
    <property type="entry name" value="Cro/C1-type_HTH"/>
</dbReference>
<proteinExistence type="predicted"/>
<dbReference type="Proteomes" id="UP000095765">
    <property type="component" value="Unassembled WGS sequence"/>
</dbReference>
<dbReference type="Gene3D" id="1.10.260.40">
    <property type="entry name" value="lambda repressor-like DNA-binding domains"/>
    <property type="match status" value="1"/>
</dbReference>
<gene>
    <name evidence="3" type="ORF">ERS852551_03206</name>
</gene>
<dbReference type="SUPFAM" id="SSF47413">
    <property type="entry name" value="lambda repressor-like DNA-binding domains"/>
    <property type="match status" value="1"/>
</dbReference>
<dbReference type="PROSITE" id="PS50943">
    <property type="entry name" value="HTH_CROC1"/>
    <property type="match status" value="1"/>
</dbReference>
<dbReference type="GO" id="GO:0003700">
    <property type="term" value="F:DNA-binding transcription factor activity"/>
    <property type="evidence" value="ECO:0007669"/>
    <property type="project" value="TreeGrafter"/>
</dbReference>
<dbReference type="GO" id="GO:0003677">
    <property type="term" value="F:DNA binding"/>
    <property type="evidence" value="ECO:0007669"/>
    <property type="project" value="UniProtKB-KW"/>
</dbReference>
<evidence type="ECO:0000313" key="4">
    <source>
        <dbReference type="Proteomes" id="UP000095765"/>
    </source>
</evidence>
<evidence type="ECO:0000313" key="3">
    <source>
        <dbReference type="EMBL" id="CUQ12303.1"/>
    </source>
</evidence>
<accession>A0A174TQC8</accession>